<evidence type="ECO:0008006" key="3">
    <source>
        <dbReference type="Google" id="ProtNLM"/>
    </source>
</evidence>
<gene>
    <name evidence="1" type="ORF">K7432_012633</name>
</gene>
<keyword evidence="2" id="KW-1185">Reference proteome</keyword>
<dbReference type="SUPFAM" id="SSF56281">
    <property type="entry name" value="Metallo-hydrolase/oxidoreductase"/>
    <property type="match status" value="1"/>
</dbReference>
<protein>
    <recommendedName>
        <fullName evidence="3">Metallo-beta-lactamase domain-containing protein</fullName>
    </recommendedName>
</protein>
<name>A0ABR2VRZ2_9FUNG</name>
<dbReference type="EMBL" id="JASJQH010008003">
    <property type="protein sequence ID" value="KAK9696104.1"/>
    <property type="molecule type" value="Genomic_DNA"/>
</dbReference>
<sequence>MNNLVVPTNLKLHIIYAQRGDAFVLDYIVNNNRRLLLVDGGPTSAFHGAYSEGGPYFRHYLAAIRDIWGKRNTDNIALDIVVSHADDDHYGGILALLTKQKLTIRDPTNWNNVNELTPYYEFPGYTKIVNAAKKLHLRAERLIQNQLAGFTMLVPGPNDIIRLHAGSIGINGDQMDIKTYIGATLTNSSILIFQNNNDNNSVTLDGSVLFTGDSSGCNILPPIGQNVPHLAVYKISHHGAFMDSVPIMRSD</sequence>
<reference evidence="1 2" key="1">
    <citation type="submission" date="2023-04" db="EMBL/GenBank/DDBJ databases">
        <title>Genome of Basidiobolus ranarum AG-B5.</title>
        <authorList>
            <person name="Stajich J.E."/>
            <person name="Carter-House D."/>
            <person name="Gryganskyi A."/>
        </authorList>
    </citation>
    <scope>NUCLEOTIDE SEQUENCE [LARGE SCALE GENOMIC DNA]</scope>
    <source>
        <strain evidence="1 2">AG-B5</strain>
    </source>
</reference>
<organism evidence="1 2">
    <name type="scientific">Basidiobolus ranarum</name>
    <dbReference type="NCBI Taxonomy" id="34480"/>
    <lineage>
        <taxon>Eukaryota</taxon>
        <taxon>Fungi</taxon>
        <taxon>Fungi incertae sedis</taxon>
        <taxon>Zoopagomycota</taxon>
        <taxon>Entomophthoromycotina</taxon>
        <taxon>Basidiobolomycetes</taxon>
        <taxon>Basidiobolales</taxon>
        <taxon>Basidiobolaceae</taxon>
        <taxon>Basidiobolus</taxon>
    </lineage>
</organism>
<proteinExistence type="predicted"/>
<dbReference type="InterPro" id="IPR036866">
    <property type="entry name" value="RibonucZ/Hydroxyglut_hydro"/>
</dbReference>
<dbReference type="Gene3D" id="3.60.15.10">
    <property type="entry name" value="Ribonuclease Z/Hydroxyacylglutathione hydrolase-like"/>
    <property type="match status" value="1"/>
</dbReference>
<evidence type="ECO:0000313" key="1">
    <source>
        <dbReference type="EMBL" id="KAK9696104.1"/>
    </source>
</evidence>
<comment type="caution">
    <text evidence="1">The sequence shown here is derived from an EMBL/GenBank/DDBJ whole genome shotgun (WGS) entry which is preliminary data.</text>
</comment>
<accession>A0ABR2VRZ2</accession>
<evidence type="ECO:0000313" key="2">
    <source>
        <dbReference type="Proteomes" id="UP001479436"/>
    </source>
</evidence>
<dbReference type="Proteomes" id="UP001479436">
    <property type="component" value="Unassembled WGS sequence"/>
</dbReference>